<dbReference type="InterPro" id="IPR001357">
    <property type="entry name" value="BRCT_dom"/>
</dbReference>
<organism evidence="3 4">
    <name type="scientific">Schistosoma mansoni</name>
    <name type="common">Blood fluke</name>
    <dbReference type="NCBI Taxonomy" id="6183"/>
    <lineage>
        <taxon>Eukaryota</taxon>
        <taxon>Metazoa</taxon>
        <taxon>Spiralia</taxon>
        <taxon>Lophotrochozoa</taxon>
        <taxon>Platyhelminthes</taxon>
        <taxon>Trematoda</taxon>
        <taxon>Digenea</taxon>
        <taxon>Strigeidida</taxon>
        <taxon>Schistosomatoidea</taxon>
        <taxon>Schistosomatidae</taxon>
        <taxon>Schistosoma</taxon>
    </lineage>
</organism>
<dbReference type="AlphaFoldDB" id="A0A5K4F286"/>
<dbReference type="Pfam" id="PF12738">
    <property type="entry name" value="PTCB-BRCT"/>
    <property type="match status" value="1"/>
</dbReference>
<dbReference type="CDD" id="cd17751">
    <property type="entry name" value="BRCT_microcephalin_rpt3"/>
    <property type="match status" value="1"/>
</dbReference>
<dbReference type="PANTHER" id="PTHR14625">
    <property type="entry name" value="MICROCEPHALIN"/>
    <property type="match status" value="1"/>
</dbReference>
<dbReference type="PANTHER" id="PTHR14625:SF3">
    <property type="entry name" value="MICROCEPHALIN"/>
    <property type="match status" value="1"/>
</dbReference>
<feature type="domain" description="BRCT" evidence="2">
    <location>
        <begin position="1"/>
        <end position="73"/>
    </location>
</feature>
<feature type="compositionally biased region" description="Polar residues" evidence="1">
    <location>
        <begin position="437"/>
        <end position="453"/>
    </location>
</feature>
<proteinExistence type="predicted"/>
<reference evidence="3" key="1">
    <citation type="journal article" date="2012" name="PLoS Negl. Trop. Dis.">
        <title>A systematically improved high quality genome and transcriptome of the human blood fluke Schistosoma mansoni.</title>
        <authorList>
            <person name="Protasio A.V."/>
            <person name="Tsai I.J."/>
            <person name="Babbage A."/>
            <person name="Nichol S."/>
            <person name="Hunt M."/>
            <person name="Aslett M.A."/>
            <person name="De Silva N."/>
            <person name="Velarde G.S."/>
            <person name="Anderson T.J."/>
            <person name="Clark R.C."/>
            <person name="Davidson C."/>
            <person name="Dillon G.P."/>
            <person name="Holroyd N.E."/>
            <person name="LoVerde P.T."/>
            <person name="Lloyd C."/>
            <person name="McQuillan J."/>
            <person name="Oliveira G."/>
            <person name="Otto T.D."/>
            <person name="Parker-Manuel S.J."/>
            <person name="Quail M.A."/>
            <person name="Wilson R.A."/>
            <person name="Zerlotini A."/>
            <person name="Dunne D.W."/>
            <person name="Berriman M."/>
        </authorList>
    </citation>
    <scope>NUCLEOTIDE SEQUENCE [LARGE SCALE GENOMIC DNA]</scope>
    <source>
        <strain evidence="3">Puerto Rican</strain>
    </source>
</reference>
<dbReference type="FunCoup" id="A0A5K4F286">
    <property type="interactions" value="1538"/>
</dbReference>
<dbReference type="GO" id="GO:0000278">
    <property type="term" value="P:mitotic cell cycle"/>
    <property type="evidence" value="ECO:0007669"/>
    <property type="project" value="TreeGrafter"/>
</dbReference>
<dbReference type="Gene3D" id="3.40.50.10190">
    <property type="entry name" value="BRCT domain"/>
    <property type="match status" value="3"/>
</dbReference>
<feature type="compositionally biased region" description="Low complexity" evidence="1">
    <location>
        <begin position="405"/>
        <end position="419"/>
    </location>
</feature>
<dbReference type="InterPro" id="IPR022047">
    <property type="entry name" value="Microcephalin-like"/>
</dbReference>
<feature type="compositionally biased region" description="Polar residues" evidence="1">
    <location>
        <begin position="474"/>
        <end position="488"/>
    </location>
</feature>
<evidence type="ECO:0000259" key="2">
    <source>
        <dbReference type="PROSITE" id="PS50172"/>
    </source>
</evidence>
<sequence>MENVLRGVVAYVDVKSPFGNSAIALTGSLEALGARVCHSLNHLVTHVIFRNGSEVVRSWAIKRNIPVVSPAWVKASRMMKVKAPEAAYSEKEDKNDLSGLSTKLDSVADGDVEAINRIGVPISDREYNNGLSVFKPIRVSEKFIRPKTPPGMRDFLLRIQKGRKLNGEDTICDEAIPKNSEDNIENETRNPTVGEGFQNSNVKSKADCLITSTQNTTDQPEVLEFRNSLSPIIINESQNANIIIEDSIINDSLIENYPDTTNLQQKVSSKFHLINPNVDSPTGELIVPKIKQKSHLLNEIYNQSKKLRRKSSGNNKRISISAPLTPDVLLDFVSSTHSTKSVNTKKNNSQSVDNNLASVQQQQQLKKSNLLTYKKSTKLFSNLKNSPSVTPKLCSKSILKEVNHNSTTTTTTTTNNNNSDNKAKLKTTLSTGKKTPIQKQSRQSTHNSQLRSKSITEEKTNNNQETKNLLALSNRKQNVNSSKDVSTQQRKRSRSALCTQTLRPVIVPLPSTIDSEATTNNTCLQKSESLSKQQEKSTQTLMVSNPIHKTCGLTKELLPDNHYKGKPNINEITPLSTTPKRLSVSQIKTINKRSSLEEFRSTPQTRRKEMSIRSPAASEIGATRISIVFSGTQSEEEQVLIALLKSSNLIGYDIIKSSFSHSSLTKIKNKHGTANRSVGLLPFTHLVTESPCRRTLKLFHALIRGVHIVTTDWIRQSVTFNMWLSESEFKPPGLPRLSRMQNMNRLFSNVGIIYVGLDTKPPRQDLVNLLNLGGAVLTNKKTEATILIGCHMLNKICIQPNWILDSIFQAKLLALTNYEM</sequence>
<evidence type="ECO:0000313" key="4">
    <source>
        <dbReference type="WBParaSite" id="Smp_213410.1"/>
    </source>
</evidence>
<evidence type="ECO:0000256" key="1">
    <source>
        <dbReference type="SAM" id="MobiDB-lite"/>
    </source>
</evidence>
<dbReference type="SUPFAM" id="SSF52113">
    <property type="entry name" value="BRCT domain"/>
    <property type="match status" value="2"/>
</dbReference>
<dbReference type="STRING" id="6183.A0A5K4F286"/>
<evidence type="ECO:0000313" key="3">
    <source>
        <dbReference type="Proteomes" id="UP000008854"/>
    </source>
</evidence>
<protein>
    <submittedName>
        <fullName evidence="4">Microcephalin</fullName>
    </submittedName>
</protein>
<name>A0A5K4F286_SCHMA</name>
<dbReference type="Pfam" id="PF00533">
    <property type="entry name" value="BRCT"/>
    <property type="match status" value="1"/>
</dbReference>
<feature type="domain" description="BRCT" evidence="2">
    <location>
        <begin position="742"/>
        <end position="820"/>
    </location>
</feature>
<feature type="compositionally biased region" description="Low complexity" evidence="1">
    <location>
        <begin position="426"/>
        <end position="435"/>
    </location>
</feature>
<dbReference type="CDD" id="cd17716">
    <property type="entry name" value="BRCT_microcephalin_rpt1"/>
    <property type="match status" value="1"/>
</dbReference>
<keyword evidence="3" id="KW-1185">Reference proteome</keyword>
<dbReference type="WBParaSite" id="Smp_213410.1">
    <property type="protein sequence ID" value="Smp_213410.1"/>
    <property type="gene ID" value="Smp_213410"/>
</dbReference>
<accession>A0A5K4F286</accession>
<dbReference type="PROSITE" id="PS50172">
    <property type="entry name" value="BRCT"/>
    <property type="match status" value="3"/>
</dbReference>
<dbReference type="InterPro" id="IPR036420">
    <property type="entry name" value="BRCT_dom_sf"/>
</dbReference>
<dbReference type="Proteomes" id="UP000008854">
    <property type="component" value="Unassembled WGS sequence"/>
</dbReference>
<feature type="region of interest" description="Disordered" evidence="1">
    <location>
        <begin position="405"/>
        <end position="499"/>
    </location>
</feature>
<reference evidence="4" key="2">
    <citation type="submission" date="2019-11" db="UniProtKB">
        <authorList>
            <consortium name="WormBaseParasite"/>
        </authorList>
    </citation>
    <scope>IDENTIFICATION</scope>
    <source>
        <strain evidence="4">Puerto Rican</strain>
    </source>
</reference>
<feature type="domain" description="BRCT" evidence="2">
    <location>
        <begin position="684"/>
        <end position="731"/>
    </location>
</feature>
<dbReference type="SMART" id="SM00292">
    <property type="entry name" value="BRCT"/>
    <property type="match status" value="3"/>
</dbReference>
<dbReference type="InParanoid" id="A0A5K4F286"/>